<proteinExistence type="predicted"/>
<dbReference type="Proteomes" id="UP000189761">
    <property type="component" value="Unassembled WGS sequence"/>
</dbReference>
<dbReference type="AlphaFoldDB" id="A0A8E2IC12"/>
<sequence length="282" mass="34154">MDFVFKELSDAIWLHEYFIKKNQTITFYETTFQNQKQYILTIDNHKVPIQEIQSGFIQFILIKKRMDWARDILKEYFYYKEESEQDNILDIVTEMFDGERPELMKMVGVMNDEVMIREAILSLFDDHKSISFDSLIKFRLKKYFEQLIQYVEMAIDEYKMEQEYQVFIQMLRDYLANRKACMDTVRIYFGEYGKFYSKEYQELSKEQISEMIDRRLITNHPVYIDSVTIAPLLSIAPKKIYLYADSADNGLIRTIQNIFEERVILLEKEQFWKEKNSYPINH</sequence>
<dbReference type="EMBL" id="MTLA01000128">
    <property type="protein sequence ID" value="OOP68195.1"/>
    <property type="molecule type" value="Genomic_DNA"/>
</dbReference>
<name>A0A8E2IC12_9BACI</name>
<organism evidence="1 2">
    <name type="scientific">Heyndrickxia oleronia</name>
    <dbReference type="NCBI Taxonomy" id="38875"/>
    <lineage>
        <taxon>Bacteria</taxon>
        <taxon>Bacillati</taxon>
        <taxon>Bacillota</taxon>
        <taxon>Bacilli</taxon>
        <taxon>Bacillales</taxon>
        <taxon>Bacillaceae</taxon>
        <taxon>Heyndrickxia</taxon>
    </lineage>
</organism>
<dbReference type="RefSeq" id="WP_058006629.1">
    <property type="nucleotide sequence ID" value="NZ_CP065424.1"/>
</dbReference>
<accession>A0A8E2IC12</accession>
<dbReference type="InterPro" id="IPR014199">
    <property type="entry name" value="Spore_YtxC"/>
</dbReference>
<keyword evidence="2" id="KW-1185">Reference proteome</keyword>
<evidence type="ECO:0000313" key="1">
    <source>
        <dbReference type="EMBL" id="OOP68195.1"/>
    </source>
</evidence>
<reference evidence="1 2" key="1">
    <citation type="submission" date="2017-01" db="EMBL/GenBank/DDBJ databases">
        <title>Draft genome sequence of Bacillus oleronius.</title>
        <authorList>
            <person name="Allam M."/>
        </authorList>
    </citation>
    <scope>NUCLEOTIDE SEQUENCE [LARGE SCALE GENOMIC DNA]</scope>
    <source>
        <strain evidence="1 2">DSM 9356</strain>
    </source>
</reference>
<evidence type="ECO:0008006" key="3">
    <source>
        <dbReference type="Google" id="ProtNLM"/>
    </source>
</evidence>
<dbReference type="Pfam" id="PF08812">
    <property type="entry name" value="YtxC"/>
    <property type="match status" value="1"/>
</dbReference>
<protein>
    <recommendedName>
        <fullName evidence="3">Sporulation protein YtxC</fullName>
    </recommendedName>
</protein>
<evidence type="ECO:0000313" key="2">
    <source>
        <dbReference type="Proteomes" id="UP000189761"/>
    </source>
</evidence>
<gene>
    <name evidence="1" type="ORF">BWZ43_11635</name>
</gene>
<comment type="caution">
    <text evidence="1">The sequence shown here is derived from an EMBL/GenBank/DDBJ whole genome shotgun (WGS) entry which is preliminary data.</text>
</comment>